<gene>
    <name evidence="5" type="ORF">Egran_05574</name>
</gene>
<dbReference type="EMBL" id="NPHW01005540">
    <property type="protein sequence ID" value="OXV06659.1"/>
    <property type="molecule type" value="Genomic_DNA"/>
</dbReference>
<dbReference type="PANTHER" id="PTHR40633">
    <property type="entry name" value="MATRIX PROTEIN, PUTATIVE (AFU_ORTHOLOGUE AFUA_8G05410)-RELATED"/>
    <property type="match status" value="1"/>
</dbReference>
<protein>
    <recommendedName>
        <fullName evidence="4">Yeast cell wall synthesis Kre9/Knh1-like N-terminal domain-containing protein</fullName>
    </recommendedName>
</protein>
<feature type="chain" id="PRO_5012782496" description="Yeast cell wall synthesis Kre9/Knh1-like N-terminal domain-containing protein" evidence="3">
    <location>
        <begin position="18"/>
        <end position="228"/>
    </location>
</feature>
<reference evidence="5 6" key="1">
    <citation type="journal article" date="2015" name="Environ. Microbiol.">
        <title>Metagenome sequence of Elaphomyces granulatus from sporocarp tissue reveals Ascomycota ectomycorrhizal fingerprints of genome expansion and a Proteobacteria-rich microbiome.</title>
        <authorList>
            <person name="Quandt C.A."/>
            <person name="Kohler A."/>
            <person name="Hesse C.N."/>
            <person name="Sharpton T.J."/>
            <person name="Martin F."/>
            <person name="Spatafora J.W."/>
        </authorList>
    </citation>
    <scope>NUCLEOTIDE SEQUENCE [LARGE SCALE GENOMIC DNA]</scope>
    <source>
        <strain evidence="5 6">OSC145934</strain>
    </source>
</reference>
<evidence type="ECO:0000256" key="1">
    <source>
        <dbReference type="ARBA" id="ARBA00022729"/>
    </source>
</evidence>
<keyword evidence="6" id="KW-1185">Reference proteome</keyword>
<evidence type="ECO:0000313" key="6">
    <source>
        <dbReference type="Proteomes" id="UP000243515"/>
    </source>
</evidence>
<proteinExistence type="predicted"/>
<dbReference type="AlphaFoldDB" id="A0A232LR92"/>
<sequence length="228" mass="22525">MRFFCLVLGLFAALVAAGPNPISWNSNTFAAGKVSTITWQPTTGGTVTLKLQWGSNPTPDSGITIASTIQNSGSVTWTPPSNLASQPDFTIQIVNDQDKSQNNYSPHFTISGLTGSSATSSNVASSTLVSSVSSSAASSSAATSSSDSSTSSGSSSTPSSTVSSASSASSPSSTPSSTSSTSGSSSTPASSSGPAVTSTNIPNTKNAGIRLTVSGGMLAVVMGVMAVM</sequence>
<organism evidence="5 6">
    <name type="scientific">Elaphomyces granulatus</name>
    <dbReference type="NCBI Taxonomy" id="519963"/>
    <lineage>
        <taxon>Eukaryota</taxon>
        <taxon>Fungi</taxon>
        <taxon>Dikarya</taxon>
        <taxon>Ascomycota</taxon>
        <taxon>Pezizomycotina</taxon>
        <taxon>Eurotiomycetes</taxon>
        <taxon>Eurotiomycetidae</taxon>
        <taxon>Eurotiales</taxon>
        <taxon>Elaphomycetaceae</taxon>
        <taxon>Elaphomyces</taxon>
    </lineage>
</organism>
<feature type="domain" description="Yeast cell wall synthesis Kre9/Knh1-like N-terminal" evidence="4">
    <location>
        <begin position="25"/>
        <end position="110"/>
    </location>
</feature>
<evidence type="ECO:0000259" key="4">
    <source>
        <dbReference type="Pfam" id="PF10342"/>
    </source>
</evidence>
<dbReference type="OrthoDB" id="2260257at2759"/>
<dbReference type="PANTHER" id="PTHR40633:SF5">
    <property type="entry name" value="ANCHORED PROTEIN, PUTATIVE (AFU_ORTHOLOGUE AFUA_8G04370)-RELATED"/>
    <property type="match status" value="1"/>
</dbReference>
<feature type="region of interest" description="Disordered" evidence="2">
    <location>
        <begin position="138"/>
        <end position="207"/>
    </location>
</feature>
<feature type="signal peptide" evidence="3">
    <location>
        <begin position="1"/>
        <end position="17"/>
    </location>
</feature>
<dbReference type="Proteomes" id="UP000243515">
    <property type="component" value="Unassembled WGS sequence"/>
</dbReference>
<dbReference type="InterPro" id="IPR052982">
    <property type="entry name" value="SRP1/TIP1-like"/>
</dbReference>
<accession>A0A232LR92</accession>
<dbReference type="Pfam" id="PF10342">
    <property type="entry name" value="Kre9_KNH"/>
    <property type="match status" value="1"/>
</dbReference>
<keyword evidence="1 3" id="KW-0732">Signal</keyword>
<comment type="caution">
    <text evidence="5">The sequence shown here is derived from an EMBL/GenBank/DDBJ whole genome shotgun (WGS) entry which is preliminary data.</text>
</comment>
<evidence type="ECO:0000256" key="3">
    <source>
        <dbReference type="SAM" id="SignalP"/>
    </source>
</evidence>
<feature type="compositionally biased region" description="Low complexity" evidence="2">
    <location>
        <begin position="138"/>
        <end position="199"/>
    </location>
</feature>
<name>A0A232LR92_9EURO</name>
<dbReference type="InterPro" id="IPR018466">
    <property type="entry name" value="Kre9/Knh1-like_N"/>
</dbReference>
<evidence type="ECO:0000313" key="5">
    <source>
        <dbReference type="EMBL" id="OXV06659.1"/>
    </source>
</evidence>
<evidence type="ECO:0000256" key="2">
    <source>
        <dbReference type="SAM" id="MobiDB-lite"/>
    </source>
</evidence>